<name>G9WKR2_9FIRM</name>
<evidence type="ECO:0000259" key="3">
    <source>
        <dbReference type="SMART" id="SM01008"/>
    </source>
</evidence>
<feature type="domain" description="Aldehyde oxidase/xanthine dehydrogenase a/b hammerhead" evidence="3">
    <location>
        <begin position="18"/>
        <end position="134"/>
    </location>
</feature>
<dbReference type="PANTHER" id="PTHR11908:SF132">
    <property type="entry name" value="ALDEHYDE OXIDASE 1-RELATED"/>
    <property type="match status" value="1"/>
</dbReference>
<dbReference type="NCBIfam" id="NF043082">
    <property type="entry name" value="XdhA_XDHase"/>
    <property type="match status" value="1"/>
</dbReference>
<protein>
    <recommendedName>
        <fullName evidence="3">Aldehyde oxidase/xanthine dehydrogenase a/b hammerhead domain-containing protein</fullName>
    </recommendedName>
</protein>
<proteinExistence type="predicted"/>
<dbReference type="InterPro" id="IPR000674">
    <property type="entry name" value="Ald_Oxase/Xan_DH_a/b"/>
</dbReference>
<dbReference type="AlphaFoldDB" id="G9WKR2"/>
<organism evidence="4 5">
    <name type="scientific">Oribacterium parvum ACB1</name>
    <dbReference type="NCBI Taxonomy" id="796943"/>
    <lineage>
        <taxon>Bacteria</taxon>
        <taxon>Bacillati</taxon>
        <taxon>Bacillota</taxon>
        <taxon>Clostridia</taxon>
        <taxon>Lachnospirales</taxon>
        <taxon>Lachnospiraceae</taxon>
        <taxon>Oribacterium</taxon>
    </lineage>
</organism>
<dbReference type="GO" id="GO:0005506">
    <property type="term" value="F:iron ion binding"/>
    <property type="evidence" value="ECO:0007669"/>
    <property type="project" value="InterPro"/>
</dbReference>
<dbReference type="InterPro" id="IPR008274">
    <property type="entry name" value="AldOxase/xan_DH_MoCoBD1"/>
</dbReference>
<dbReference type="RefSeq" id="WP_009535793.1">
    <property type="nucleotide sequence ID" value="NZ_KE148312.1"/>
</dbReference>
<dbReference type="InterPro" id="IPR037165">
    <property type="entry name" value="AldOxase/xan_DH_Mopterin-bd_sf"/>
</dbReference>
<dbReference type="Pfam" id="PF02738">
    <property type="entry name" value="MoCoBD_1"/>
    <property type="match status" value="1"/>
</dbReference>
<dbReference type="STRING" id="796943.HMPREF9625_01969"/>
<dbReference type="GO" id="GO:0004854">
    <property type="term" value="F:xanthine dehydrogenase activity"/>
    <property type="evidence" value="ECO:0007669"/>
    <property type="project" value="InterPro"/>
</dbReference>
<evidence type="ECO:0000256" key="2">
    <source>
        <dbReference type="ARBA" id="ARBA00023002"/>
    </source>
</evidence>
<dbReference type="GO" id="GO:0002197">
    <property type="term" value="C:xanthine dehydrogenase complex"/>
    <property type="evidence" value="ECO:0007669"/>
    <property type="project" value="InterPro"/>
</dbReference>
<keyword evidence="2" id="KW-0560">Oxidoreductase</keyword>
<dbReference type="Pfam" id="PF20256">
    <property type="entry name" value="MoCoBD_2"/>
    <property type="match status" value="1"/>
</dbReference>
<dbReference type="PATRIC" id="fig|796943.3.peg.325"/>
<gene>
    <name evidence="4" type="ORF">HMPREF9625_01969</name>
</gene>
<dbReference type="Pfam" id="PF01315">
    <property type="entry name" value="Ald_Xan_dh_C"/>
    <property type="match status" value="1"/>
</dbReference>
<dbReference type="InterPro" id="IPR016208">
    <property type="entry name" value="Ald_Oxase/xanthine_DH-like"/>
</dbReference>
<dbReference type="HOGENOM" id="CLU_001681_2_1_9"/>
<dbReference type="InterPro" id="IPR046867">
    <property type="entry name" value="AldOxase/xan_DH_MoCoBD2"/>
</dbReference>
<sequence>MREVGQDKIRVDAYGKVTGEAKYTADLEPKNILHGKVYHSTIANGLVKSIDTTEAEKVPGVVKIITCFDVPDIQFPTAGHPWSVEKAHQDICDRKLLNQRVRIYGDDIACVIAENEVACSQALRLLKVEYEEYPVMTTVEEALKEGATPLHPDLRKDNVIVHSHMTMVEKDFTYEEGVKKAKEQYGEDNIVEFSEVYDTPKISHCHIELPVSFAYVDVNGKITIVSSTQIPHIVKLYASMALGVPAGKVRIIKPYIGGGFGNKQDMLYEPLNAYMSMQVGGRPVRLEISREETIYGTRTRHQITGHTKAVVTKDGQFLARKLEAFSNNGGYASHGHAICANCGNVYKELYQDKLGTEVDCWTVYTNAPTAGAMRAYGIPQSVWFTECQTDDIAKKLGIDPLELRMKNCMPAGFKDPHNGITFHSYGLKQTMEKGAELVHWKEKRAEYDKPQSGEKRRGIGMAIFCYKTGVYPIALETASARMVLNQDGSAQLFMGATEIGQGADTVFVQMAAESSGLRFEDIYIESTQDTDTAPFDTGAYASRQTYVSGKACKKVAEEFKRKLIDYAVYMVNHAVEDFSKTVYLNEVTAAAKAIREAYGLKEDEEITKEMLDVLESEIIEKKNGKAVLPLRILADTAFYSLDRSVHITAELTNHCKENSFSSGACFVEVEVDIPLGLVEVKNLVQVHDSGVIINHATATGQVHGGIAQSIGFALSEELLVDEKTGRVLNDNLLDFKIPTAMDVPDMQVDFVELDDPTGPYGNKSLGEPPIIPAGPAIRNAILQATGVAMNTAPMTAQRLTDAFREAGLLETI</sequence>
<reference evidence="4" key="1">
    <citation type="submission" date="2011-08" db="EMBL/GenBank/DDBJ databases">
        <authorList>
            <consortium name="The Broad Institute Genome Sequencing Platform"/>
            <person name="Earl A."/>
            <person name="Ward D."/>
            <person name="Feldgarden M."/>
            <person name="Gevers D."/>
            <person name="Sizova M."/>
            <person name="Hazen A."/>
            <person name="Epstein S."/>
            <person name="Young S.K."/>
            <person name="Zeng Q."/>
            <person name="Gargeya S."/>
            <person name="Fitzgerald M."/>
            <person name="Haas B."/>
            <person name="Abouelleil A."/>
            <person name="Alvarado L."/>
            <person name="Arachchi H.M."/>
            <person name="Berlin A."/>
            <person name="Brown A."/>
            <person name="Chapman S.B."/>
            <person name="Chen Z."/>
            <person name="Dunbar C."/>
            <person name="Freedman E."/>
            <person name="Gearin G."/>
            <person name="Gellesch M."/>
            <person name="Goldberg J."/>
            <person name="Griggs A."/>
            <person name="Gujja S."/>
            <person name="Heiman D."/>
            <person name="Howarth C."/>
            <person name="Larson L."/>
            <person name="Lui A."/>
            <person name="MacDonald P.J.P."/>
            <person name="Montmayeur A."/>
            <person name="Murphy C."/>
            <person name="Neiman D."/>
            <person name="Pearson M."/>
            <person name="Priest M."/>
            <person name="Roberts A."/>
            <person name="Saif S."/>
            <person name="Shea T."/>
            <person name="Shenoy N."/>
            <person name="Sisk P."/>
            <person name="Stolte C."/>
            <person name="Sykes S."/>
            <person name="Wortman J."/>
            <person name="Nusbaum C."/>
            <person name="Birren B."/>
        </authorList>
    </citation>
    <scope>NUCLEOTIDE SEQUENCE</scope>
    <source>
        <strain evidence="4">ACB1</strain>
    </source>
</reference>
<evidence type="ECO:0000256" key="1">
    <source>
        <dbReference type="ARBA" id="ARBA00022505"/>
    </source>
</evidence>
<dbReference type="Proteomes" id="UP000018461">
    <property type="component" value="Unassembled WGS sequence"/>
</dbReference>
<keyword evidence="1" id="KW-0500">Molybdenum</keyword>
<dbReference type="Gene3D" id="3.30.365.10">
    <property type="entry name" value="Aldehyde oxidase/xanthine dehydrogenase, molybdopterin binding domain"/>
    <property type="match status" value="4"/>
</dbReference>
<dbReference type="InterPro" id="IPR036856">
    <property type="entry name" value="Ald_Oxase/Xan_DH_a/b_sf"/>
</dbReference>
<dbReference type="Gene3D" id="3.90.1170.50">
    <property type="entry name" value="Aldehyde oxidase/xanthine dehydrogenase, a/b hammerhead"/>
    <property type="match status" value="1"/>
</dbReference>
<comment type="caution">
    <text evidence="4">The sequence shown here is derived from an EMBL/GenBank/DDBJ whole genome shotgun (WGS) entry which is preliminary data.</text>
</comment>
<dbReference type="SUPFAM" id="SSF56003">
    <property type="entry name" value="Molybdenum cofactor-binding domain"/>
    <property type="match status" value="1"/>
</dbReference>
<dbReference type="SUPFAM" id="SSF54665">
    <property type="entry name" value="CO dehydrogenase molybdoprotein N-domain-like"/>
    <property type="match status" value="1"/>
</dbReference>
<accession>G9WKR2</accession>
<reference evidence="4" key="2">
    <citation type="submission" date="2013-03" db="EMBL/GenBank/DDBJ databases">
        <title>The Genome Sequence of Oribacterium sp. ACB1.</title>
        <authorList>
            <consortium name="The Broad Institute Genomics Platform"/>
            <consortium name="The Broad Institute Genome Sequencing Center for Infectious Disease"/>
            <person name="Earl A."/>
            <person name="Ward D."/>
            <person name="Feldgarden M."/>
            <person name="Gevers D."/>
            <person name="Sizova M."/>
            <person name="Hazen A."/>
            <person name="Epstein S."/>
            <person name="Walker B."/>
            <person name="Young S."/>
            <person name="Zeng Q."/>
            <person name="Gargeya S."/>
            <person name="Fitzgerald M."/>
            <person name="Haas B."/>
            <person name="Abouelleil A."/>
            <person name="Allen A.W."/>
            <person name="Alvarado L."/>
            <person name="Arachchi H.M."/>
            <person name="Berlin A.M."/>
            <person name="Chapman S.B."/>
            <person name="Gainer-Dewar J."/>
            <person name="Goldberg J."/>
            <person name="Griggs A."/>
            <person name="Gujja S."/>
            <person name="Hansen M."/>
            <person name="Howarth C."/>
            <person name="Imamovic A."/>
            <person name="Ireland A."/>
            <person name="Larimer J."/>
            <person name="McCowan C."/>
            <person name="Murphy C."/>
            <person name="Pearson M."/>
            <person name="Poon T.W."/>
            <person name="Priest M."/>
            <person name="Roberts A."/>
            <person name="Saif S."/>
            <person name="Shea T."/>
            <person name="Sisk P."/>
            <person name="Sykes S."/>
            <person name="Wortman J."/>
            <person name="Nusbaum C."/>
            <person name="Birren B."/>
        </authorList>
    </citation>
    <scope>NUCLEOTIDE SEQUENCE [LARGE SCALE GENOMIC DNA]</scope>
    <source>
        <strain evidence="4">ACB1</strain>
    </source>
</reference>
<dbReference type="InterPro" id="IPR050028">
    <property type="entry name" value="XdhA_XDHase"/>
</dbReference>
<keyword evidence="5" id="KW-1185">Reference proteome</keyword>
<dbReference type="EMBL" id="AFZC02000002">
    <property type="protein sequence ID" value="EHL13680.1"/>
    <property type="molecule type" value="Genomic_DNA"/>
</dbReference>
<dbReference type="SMART" id="SM01008">
    <property type="entry name" value="Ald_Xan_dh_C"/>
    <property type="match status" value="1"/>
</dbReference>
<evidence type="ECO:0000313" key="5">
    <source>
        <dbReference type="Proteomes" id="UP000018461"/>
    </source>
</evidence>
<dbReference type="PANTHER" id="PTHR11908">
    <property type="entry name" value="XANTHINE DEHYDROGENASE"/>
    <property type="match status" value="1"/>
</dbReference>
<evidence type="ECO:0000313" key="4">
    <source>
        <dbReference type="EMBL" id="EHL13680.1"/>
    </source>
</evidence>